<dbReference type="Gene3D" id="1.10.287.650">
    <property type="entry name" value="L27 domain"/>
    <property type="match status" value="2"/>
</dbReference>
<evidence type="ECO:0000313" key="10">
    <source>
        <dbReference type="Proteomes" id="UP001652626"/>
    </source>
</evidence>
<dbReference type="SUPFAM" id="SSF52540">
    <property type="entry name" value="P-loop containing nucleoside triphosphate hydrolases"/>
    <property type="match status" value="1"/>
</dbReference>
<sequence length="913" mass="102266">MAEDEVLFDDVYELCEIIGKGPFSLVRRCVHRQTGQQFAVKIVDVARFTASPGLSTADLKREATICHMLKHPHIVELLETYSSEGMLYMVFEYMDGSDLCFEVVRRATAGFVYSEAVACHYMRQILEALRYCHENDIVHRDVRPHCVLLAGRDNCAPVKLGGFGVAAQLPTPTAHRAPPELVMDNRPLVGPMGQAYLKSDEYGRIGTPHYMAPEVVSSQLYGKPVDVWAAGILLHVLLVGYLPFTGTRERLFEAICRGRLRFDAPLWDDISDAAKDLVQRMLTVDHTQRINIQEVLNHRWIRDRDKQNRIHLSGTVEELKKFNSRRRLRAATLAAASVDDDDDDDEQPARRQVLVEEANAAAVNLIVESLDDVAVLQDGPPVMDPDLFHSVLDDLQLRSLLEVYDRIACTVVVTSGRAPAAEGRARARAALEAAARLRSGAAPASAAAVHDLRRLLAAPHVKALLQAHDVVAREVYGEESLRASPPPVNGRAQPPTEEEDDTEPEFENVTRVRLVQFQKNTDEPMGITLKLADDGRCIVARIMHGGMIHRQATLHVGDEIKEINGTPVANQSVAQLQRMLREARGSVTFKIVPSYRSAPPPCEIFVRAQFDYDPLEDELIPCAQAGIAFNTGDILQIISKDDSHWWQARKDASGGSAGLIPSPELQEWRAACAAAERSNTDQVNCSIFGRKKKQAKDKYLAKHNAVFDQLDVVTYEEVVKLPSFQRKTIVLLGAHGVGRRHIKNTLIARHPDQYAYPIPHTTRPPRTDEENGRHYYFVTHDEMMADIAANEYLEYGTHEDAMYGTKLETIRRIHSERRIAILDVEPQALKILRTAEFAPYVVFVAAPSLNNVADYDGSLEVLARESDQLRRTYGHYFDMSIVNNDIDDTLAQLEAALARMRSSPQWVPVSWVY</sequence>
<dbReference type="InterPro" id="IPR036892">
    <property type="entry name" value="L27_dom_sf"/>
</dbReference>
<keyword evidence="10" id="KW-1185">Reference proteome</keyword>
<dbReference type="Pfam" id="PF02828">
    <property type="entry name" value="L27"/>
    <property type="match status" value="1"/>
</dbReference>
<organism evidence="10 11">
    <name type="scientific">Vanessa tameamea</name>
    <name type="common">Kamehameha butterfly</name>
    <dbReference type="NCBI Taxonomy" id="334116"/>
    <lineage>
        <taxon>Eukaryota</taxon>
        <taxon>Metazoa</taxon>
        <taxon>Ecdysozoa</taxon>
        <taxon>Arthropoda</taxon>
        <taxon>Hexapoda</taxon>
        <taxon>Insecta</taxon>
        <taxon>Pterygota</taxon>
        <taxon>Neoptera</taxon>
        <taxon>Endopterygota</taxon>
        <taxon>Lepidoptera</taxon>
        <taxon>Glossata</taxon>
        <taxon>Ditrysia</taxon>
        <taxon>Papilionoidea</taxon>
        <taxon>Nymphalidae</taxon>
        <taxon>Nymphalinae</taxon>
        <taxon>Vanessa</taxon>
    </lineage>
</organism>
<evidence type="ECO:0000259" key="9">
    <source>
        <dbReference type="PROSITE" id="PS51022"/>
    </source>
</evidence>
<evidence type="ECO:0000259" key="8">
    <source>
        <dbReference type="PROSITE" id="PS50106"/>
    </source>
</evidence>
<evidence type="ECO:0000256" key="2">
    <source>
        <dbReference type="ARBA" id="ARBA00022443"/>
    </source>
</evidence>
<evidence type="ECO:0000256" key="1">
    <source>
        <dbReference type="ARBA" id="ARBA00007014"/>
    </source>
</evidence>
<dbReference type="InterPro" id="IPR027417">
    <property type="entry name" value="P-loop_NTPase"/>
</dbReference>
<evidence type="ECO:0000259" key="5">
    <source>
        <dbReference type="PROSITE" id="PS50002"/>
    </source>
</evidence>
<feature type="domain" description="Protein kinase" evidence="6">
    <location>
        <begin position="12"/>
        <end position="301"/>
    </location>
</feature>
<dbReference type="Gene3D" id="2.30.30.40">
    <property type="entry name" value="SH3 Domains"/>
    <property type="match status" value="1"/>
</dbReference>
<dbReference type="PROSITE" id="PS50106">
    <property type="entry name" value="PDZ"/>
    <property type="match status" value="1"/>
</dbReference>
<accession>A0ABM4AME6</accession>
<dbReference type="InterPro" id="IPR000719">
    <property type="entry name" value="Prot_kinase_dom"/>
</dbReference>
<dbReference type="Pfam" id="PF00625">
    <property type="entry name" value="Guanylate_kin"/>
    <property type="match status" value="1"/>
</dbReference>
<evidence type="ECO:0000256" key="3">
    <source>
        <dbReference type="PROSITE-ProRule" id="PRU00192"/>
    </source>
</evidence>
<dbReference type="PANTHER" id="PTHR23122">
    <property type="entry name" value="MEMBRANE-ASSOCIATED GUANYLATE KINASE MAGUK"/>
    <property type="match status" value="1"/>
</dbReference>
<proteinExistence type="inferred from homology"/>
<dbReference type="SMART" id="SM00569">
    <property type="entry name" value="L27"/>
    <property type="match status" value="2"/>
</dbReference>
<evidence type="ECO:0000259" key="6">
    <source>
        <dbReference type="PROSITE" id="PS50011"/>
    </source>
</evidence>
<dbReference type="InterPro" id="IPR014775">
    <property type="entry name" value="L27_C"/>
</dbReference>
<dbReference type="GeneID" id="113392942"/>
<dbReference type="Gene3D" id="3.40.50.300">
    <property type="entry name" value="P-loop containing nucleotide triphosphate hydrolases"/>
    <property type="match status" value="1"/>
</dbReference>
<dbReference type="InterPro" id="IPR036028">
    <property type="entry name" value="SH3-like_dom_sf"/>
</dbReference>
<dbReference type="InterPro" id="IPR004172">
    <property type="entry name" value="L27_dom"/>
</dbReference>
<evidence type="ECO:0000313" key="11">
    <source>
        <dbReference type="RefSeq" id="XP_064072474.1"/>
    </source>
</evidence>
<feature type="domain" description="Guanylate kinase-like" evidence="7">
    <location>
        <begin position="726"/>
        <end position="898"/>
    </location>
</feature>
<dbReference type="PROSITE" id="PS50002">
    <property type="entry name" value="SH3"/>
    <property type="match status" value="1"/>
</dbReference>
<dbReference type="InterPro" id="IPR008144">
    <property type="entry name" value="Guanylate_kin-like_dom"/>
</dbReference>
<dbReference type="RefSeq" id="XP_064072474.1">
    <property type="nucleotide sequence ID" value="XM_064216404.1"/>
</dbReference>
<dbReference type="SUPFAM" id="SSF50044">
    <property type="entry name" value="SH3-domain"/>
    <property type="match status" value="1"/>
</dbReference>
<dbReference type="InterPro" id="IPR050716">
    <property type="entry name" value="MAGUK"/>
</dbReference>
<dbReference type="InterPro" id="IPR036034">
    <property type="entry name" value="PDZ_sf"/>
</dbReference>
<feature type="domain" description="SH3" evidence="5">
    <location>
        <begin position="601"/>
        <end position="670"/>
    </location>
</feature>
<feature type="domain" description="L27" evidence="9">
    <location>
        <begin position="359"/>
        <end position="415"/>
    </location>
</feature>
<dbReference type="SMART" id="SM00072">
    <property type="entry name" value="GuKc"/>
    <property type="match status" value="1"/>
</dbReference>
<dbReference type="Gene3D" id="2.30.42.10">
    <property type="match status" value="1"/>
</dbReference>
<reference evidence="11" key="1">
    <citation type="submission" date="2025-08" db="UniProtKB">
        <authorList>
            <consortium name="RefSeq"/>
        </authorList>
    </citation>
    <scope>IDENTIFICATION</scope>
    <source>
        <tissue evidence="11">Whole body</tissue>
    </source>
</reference>
<dbReference type="SUPFAM" id="SSF101288">
    <property type="entry name" value="L27 domain"/>
    <property type="match status" value="2"/>
</dbReference>
<feature type="domain" description="L27" evidence="9">
    <location>
        <begin position="420"/>
        <end position="479"/>
    </location>
</feature>
<dbReference type="InterPro" id="IPR011009">
    <property type="entry name" value="Kinase-like_dom_sf"/>
</dbReference>
<dbReference type="PROSITE" id="PS50011">
    <property type="entry name" value="PROTEIN_KINASE_DOM"/>
    <property type="match status" value="1"/>
</dbReference>
<dbReference type="PROSITE" id="PS51022">
    <property type="entry name" value="L27"/>
    <property type="match status" value="2"/>
</dbReference>
<keyword evidence="2 3" id="KW-0728">SH3 domain</keyword>
<evidence type="ECO:0000256" key="4">
    <source>
        <dbReference type="SAM" id="MobiDB-lite"/>
    </source>
</evidence>
<name>A0ABM4AME6_VANTA</name>
<dbReference type="PROSITE" id="PS50052">
    <property type="entry name" value="GUANYLATE_KINASE_2"/>
    <property type="match status" value="1"/>
</dbReference>
<protein>
    <submittedName>
        <fullName evidence="11">Peripheral plasma membrane protein CASK isoform X5</fullName>
    </submittedName>
</protein>
<feature type="region of interest" description="Disordered" evidence="4">
    <location>
        <begin position="477"/>
        <end position="506"/>
    </location>
</feature>
<dbReference type="InterPro" id="IPR020590">
    <property type="entry name" value="Guanylate_kinase_CS"/>
</dbReference>
<dbReference type="CDD" id="cd10831">
    <property type="entry name" value="PDZ_CASK-like"/>
    <property type="match status" value="1"/>
</dbReference>
<dbReference type="Proteomes" id="UP001652626">
    <property type="component" value="Chromosome 12"/>
</dbReference>
<dbReference type="Pfam" id="PF00018">
    <property type="entry name" value="SH3_1"/>
    <property type="match status" value="1"/>
</dbReference>
<dbReference type="SMART" id="SM00326">
    <property type="entry name" value="SH3"/>
    <property type="match status" value="1"/>
</dbReference>
<evidence type="ECO:0000259" key="7">
    <source>
        <dbReference type="PROSITE" id="PS50052"/>
    </source>
</evidence>
<dbReference type="SMART" id="SM00228">
    <property type="entry name" value="PDZ"/>
    <property type="match status" value="1"/>
</dbReference>
<dbReference type="CDD" id="cd12035">
    <property type="entry name" value="SH3_MPP1-like"/>
    <property type="match status" value="1"/>
</dbReference>
<dbReference type="Gene3D" id="3.30.200.20">
    <property type="entry name" value="Phosphorylase Kinase, domain 1"/>
    <property type="match status" value="1"/>
</dbReference>
<dbReference type="PROSITE" id="PS00856">
    <property type="entry name" value="GUANYLATE_KINASE_1"/>
    <property type="match status" value="1"/>
</dbReference>
<dbReference type="CDD" id="cd00071">
    <property type="entry name" value="GMPK"/>
    <property type="match status" value="1"/>
</dbReference>
<comment type="similarity">
    <text evidence="1">Belongs to the MAGUK family.</text>
</comment>
<dbReference type="Gene3D" id="6.10.140.620">
    <property type="match status" value="1"/>
</dbReference>
<dbReference type="InterPro" id="IPR001452">
    <property type="entry name" value="SH3_domain"/>
</dbReference>
<dbReference type="InterPro" id="IPR008145">
    <property type="entry name" value="GK/Ca_channel_bsu"/>
</dbReference>
<dbReference type="Gene3D" id="1.10.510.10">
    <property type="entry name" value="Transferase(Phosphotransferase) domain 1"/>
    <property type="match status" value="1"/>
</dbReference>
<dbReference type="Pfam" id="PF00069">
    <property type="entry name" value="Pkinase"/>
    <property type="match status" value="1"/>
</dbReference>
<dbReference type="InterPro" id="IPR001478">
    <property type="entry name" value="PDZ"/>
</dbReference>
<gene>
    <name evidence="11" type="primary">LOC113392942</name>
</gene>
<dbReference type="SUPFAM" id="SSF50156">
    <property type="entry name" value="PDZ domain-like"/>
    <property type="match status" value="1"/>
</dbReference>
<feature type="compositionally biased region" description="Acidic residues" evidence="4">
    <location>
        <begin position="496"/>
        <end position="506"/>
    </location>
</feature>
<dbReference type="SUPFAM" id="SSF56112">
    <property type="entry name" value="Protein kinase-like (PK-like)"/>
    <property type="match status" value="1"/>
</dbReference>
<dbReference type="Pfam" id="PF00595">
    <property type="entry name" value="PDZ"/>
    <property type="match status" value="1"/>
</dbReference>
<feature type="domain" description="PDZ" evidence="8">
    <location>
        <begin position="514"/>
        <end position="595"/>
    </location>
</feature>